<dbReference type="Pfam" id="PF08028">
    <property type="entry name" value="Acyl-CoA_dh_2"/>
    <property type="match status" value="1"/>
</dbReference>
<accession>A0ABV3LQV8</accession>
<comment type="caution">
    <text evidence="4">The sequence shown here is derived from an EMBL/GenBank/DDBJ whole genome shotgun (WGS) entry which is preliminary data.</text>
</comment>
<feature type="compositionally biased region" description="Low complexity" evidence="2">
    <location>
        <begin position="394"/>
        <end position="409"/>
    </location>
</feature>
<evidence type="ECO:0000313" key="4">
    <source>
        <dbReference type="EMBL" id="MEW2360722.1"/>
    </source>
</evidence>
<dbReference type="InterPro" id="IPR046373">
    <property type="entry name" value="Acyl-CoA_Oxase/DH_mid-dom_sf"/>
</dbReference>
<gene>
    <name evidence="4" type="ORF">AB0887_01935</name>
</gene>
<evidence type="ECO:0000256" key="1">
    <source>
        <dbReference type="ARBA" id="ARBA00023002"/>
    </source>
</evidence>
<proteinExistence type="predicted"/>
<dbReference type="EMBL" id="JBEYRS010000001">
    <property type="protein sequence ID" value="MEW2360722.1"/>
    <property type="molecule type" value="Genomic_DNA"/>
</dbReference>
<evidence type="ECO:0000256" key="2">
    <source>
        <dbReference type="SAM" id="MobiDB-lite"/>
    </source>
</evidence>
<dbReference type="Gene3D" id="2.40.110.10">
    <property type="entry name" value="Butyryl-CoA Dehydrogenase, subunit A, domain 2"/>
    <property type="match status" value="1"/>
</dbReference>
<dbReference type="Gene3D" id="1.20.140.10">
    <property type="entry name" value="Butyryl-CoA Dehydrogenase, subunit A, domain 3"/>
    <property type="match status" value="1"/>
</dbReference>
<dbReference type="SUPFAM" id="SSF56645">
    <property type="entry name" value="Acyl-CoA dehydrogenase NM domain-like"/>
    <property type="match status" value="1"/>
</dbReference>
<feature type="domain" description="Acyl-CoA dehydrogenase C-terminal" evidence="3">
    <location>
        <begin position="247"/>
        <end position="371"/>
    </location>
</feature>
<dbReference type="PIRSF" id="PIRSF016578">
    <property type="entry name" value="HsaA"/>
    <property type="match status" value="1"/>
</dbReference>
<protein>
    <submittedName>
        <fullName evidence="4">Oxidoreductase</fullName>
    </submittedName>
</protein>
<feature type="region of interest" description="Disordered" evidence="2">
    <location>
        <begin position="390"/>
        <end position="409"/>
    </location>
</feature>
<sequence length="409" mass="43011">MPQMIRSQSSPAGHRRVGGPALLPPAAVASAARSAAVHTAAAERERRLDDRTVGLLTRAGFARHFVPRAWGGDEGTFGALVDAATAVGAGCASAAWCGVLWAAHGRFAAYLPPDGQRDLWAASPDTRITAVMGPSGEATPTSDGWLLSGTWAYASGVAFADWLLLTSTEPAGQGGGCRVFALPRAQVDVIDTWRADGMRGTGSHTVVVDSVAVPRHRTFLMADLTAGTPGPGRARCHTVPAQLGGGLLFCAPALGAARHALEAWSRWAAHHAPALPDAEVLRLHRVLALAADEIEAAQLLLRDAAQRADAETWTERDVARNRRVAASVIGLLARGVERLHRAGARSGAAGPDVVERCRRDVRTVASHRMLRREQAAVDYARSVFSEVSEPDETPAAAGELALEAPHADV</sequence>
<keyword evidence="5" id="KW-1185">Reference proteome</keyword>
<dbReference type="Gene3D" id="1.10.540.10">
    <property type="entry name" value="Acyl-CoA dehydrogenase/oxidase, N-terminal domain"/>
    <property type="match status" value="1"/>
</dbReference>
<reference evidence="4 5" key="1">
    <citation type="submission" date="2024-06" db="EMBL/GenBank/DDBJ databases">
        <title>The Natural Products Discovery Center: Release of the First 8490 Sequenced Strains for Exploring Actinobacteria Biosynthetic Diversity.</title>
        <authorList>
            <person name="Kalkreuter E."/>
            <person name="Kautsar S.A."/>
            <person name="Yang D."/>
            <person name="Bader C.D."/>
            <person name="Teijaro C.N."/>
            <person name="Fluegel L."/>
            <person name="Davis C.M."/>
            <person name="Simpson J.R."/>
            <person name="Lauterbach L."/>
            <person name="Steele A.D."/>
            <person name="Gui C."/>
            <person name="Meng S."/>
            <person name="Li G."/>
            <person name="Viehrig K."/>
            <person name="Ye F."/>
            <person name="Su P."/>
            <person name="Kiefer A.F."/>
            <person name="Nichols A."/>
            <person name="Cepeda A.J."/>
            <person name="Yan W."/>
            <person name="Fan B."/>
            <person name="Jiang Y."/>
            <person name="Adhikari A."/>
            <person name="Zheng C.-J."/>
            <person name="Schuster L."/>
            <person name="Cowan T.M."/>
            <person name="Smanski M.J."/>
            <person name="Chevrette M.G."/>
            <person name="De Carvalho L.P.S."/>
            <person name="Shen B."/>
        </authorList>
    </citation>
    <scope>NUCLEOTIDE SEQUENCE [LARGE SCALE GENOMIC DNA]</scope>
    <source>
        <strain evidence="4 5">NPDC047833</strain>
    </source>
</reference>
<dbReference type="RefSeq" id="WP_359776783.1">
    <property type="nucleotide sequence ID" value="NZ_JBEYRR010000003.1"/>
</dbReference>
<organism evidence="4 5">
    <name type="scientific">Streptomyces huasconensis</name>
    <dbReference type="NCBI Taxonomy" id="1854574"/>
    <lineage>
        <taxon>Bacteria</taxon>
        <taxon>Bacillati</taxon>
        <taxon>Actinomycetota</taxon>
        <taxon>Actinomycetes</taxon>
        <taxon>Kitasatosporales</taxon>
        <taxon>Streptomycetaceae</taxon>
        <taxon>Streptomyces</taxon>
    </lineage>
</organism>
<keyword evidence="1" id="KW-0560">Oxidoreductase</keyword>
<evidence type="ECO:0000259" key="3">
    <source>
        <dbReference type="Pfam" id="PF08028"/>
    </source>
</evidence>
<evidence type="ECO:0000313" key="5">
    <source>
        <dbReference type="Proteomes" id="UP001553843"/>
    </source>
</evidence>
<dbReference type="InterPro" id="IPR037069">
    <property type="entry name" value="AcylCoA_DH/ox_N_sf"/>
</dbReference>
<name>A0ABV3LQV8_9ACTN</name>
<dbReference type="InterPro" id="IPR009100">
    <property type="entry name" value="AcylCoA_DH/oxidase_NM_dom_sf"/>
</dbReference>
<dbReference type="InterPro" id="IPR013107">
    <property type="entry name" value="Acyl-CoA_DH_C"/>
</dbReference>
<dbReference type="Proteomes" id="UP001553843">
    <property type="component" value="Unassembled WGS sequence"/>
</dbReference>